<dbReference type="OrthoDB" id="642880at2759"/>
<evidence type="ECO:0000313" key="1">
    <source>
        <dbReference type="EMBL" id="KAG2288065.1"/>
    </source>
</evidence>
<protein>
    <submittedName>
        <fullName evidence="1">Uncharacterized protein</fullName>
    </submittedName>
</protein>
<sequence length="85" mass="9652">MEPKGNSTVSSSATVLFSWNSDLSVLENHLVPILEDRFRFHSYEEFQANCECNGDLYDYVGHMKLVNGQTITDHTVLDEVDIAEK</sequence>
<organism evidence="1 2">
    <name type="scientific">Brassica carinata</name>
    <name type="common">Ethiopian mustard</name>
    <name type="synonym">Abyssinian cabbage</name>
    <dbReference type="NCBI Taxonomy" id="52824"/>
    <lineage>
        <taxon>Eukaryota</taxon>
        <taxon>Viridiplantae</taxon>
        <taxon>Streptophyta</taxon>
        <taxon>Embryophyta</taxon>
        <taxon>Tracheophyta</taxon>
        <taxon>Spermatophyta</taxon>
        <taxon>Magnoliopsida</taxon>
        <taxon>eudicotyledons</taxon>
        <taxon>Gunneridae</taxon>
        <taxon>Pentapetalae</taxon>
        <taxon>rosids</taxon>
        <taxon>malvids</taxon>
        <taxon>Brassicales</taxon>
        <taxon>Brassicaceae</taxon>
        <taxon>Brassiceae</taxon>
        <taxon>Brassica</taxon>
    </lineage>
</organism>
<dbReference type="AlphaFoldDB" id="A0A8X7RH22"/>
<gene>
    <name evidence="1" type="ORF">Bca52824_047669</name>
</gene>
<dbReference type="EMBL" id="JAAMPC010000010">
    <property type="protein sequence ID" value="KAG2288065.1"/>
    <property type="molecule type" value="Genomic_DNA"/>
</dbReference>
<evidence type="ECO:0000313" key="2">
    <source>
        <dbReference type="Proteomes" id="UP000886595"/>
    </source>
</evidence>
<dbReference type="Proteomes" id="UP000886595">
    <property type="component" value="Unassembled WGS sequence"/>
</dbReference>
<accession>A0A8X7RH22</accession>
<reference evidence="1 2" key="1">
    <citation type="submission" date="2020-02" db="EMBL/GenBank/DDBJ databases">
        <authorList>
            <person name="Ma Q."/>
            <person name="Huang Y."/>
            <person name="Song X."/>
            <person name="Pei D."/>
        </authorList>
    </citation>
    <scope>NUCLEOTIDE SEQUENCE [LARGE SCALE GENOMIC DNA]</scope>
    <source>
        <strain evidence="1">Sxm20200214</strain>
        <tissue evidence="1">Leaf</tissue>
    </source>
</reference>
<keyword evidence="2" id="KW-1185">Reference proteome</keyword>
<name>A0A8X7RH22_BRACI</name>
<comment type="caution">
    <text evidence="1">The sequence shown here is derived from an EMBL/GenBank/DDBJ whole genome shotgun (WGS) entry which is preliminary data.</text>
</comment>
<proteinExistence type="predicted"/>